<dbReference type="InterPro" id="IPR054438">
    <property type="entry name" value="Struct_cement_gp24/gp6"/>
</dbReference>
<dbReference type="Pfam" id="PF22758">
    <property type="entry name" value="Phage_cement"/>
    <property type="match status" value="1"/>
</dbReference>
<protein>
    <submittedName>
        <fullName evidence="1">Uncharacterized protein</fullName>
    </submittedName>
</protein>
<evidence type="ECO:0000313" key="1">
    <source>
        <dbReference type="EMBL" id="QOV06230.1"/>
    </source>
</evidence>
<reference evidence="1 2" key="1">
    <citation type="submission" date="2020-07" db="EMBL/GenBank/DDBJ databases">
        <title>Complete genome sequence of Burkholderia gladioli phage Maja.</title>
        <authorList>
            <person name="Yu Z."/>
            <person name="Yao G.W."/>
            <person name="Guadalupe Vizoso-Pinto M."/>
            <person name="Sun L."/>
            <person name="Le T."/>
            <person name="Gonzalez C."/>
            <person name="Young R."/>
            <person name="Liu M."/>
        </authorList>
    </citation>
    <scope>NUCLEOTIDE SEQUENCE [LARGE SCALE GENOMIC DNA]</scope>
</reference>
<proteinExistence type="predicted"/>
<name>A0A7S6R748_9CAUD</name>
<evidence type="ECO:0000313" key="2">
    <source>
        <dbReference type="Proteomes" id="UP000593952"/>
    </source>
</evidence>
<organism evidence="1 2">
    <name type="scientific">Burkholderia phage Maja</name>
    <dbReference type="NCBI Taxonomy" id="2767571"/>
    <lineage>
        <taxon>Viruses</taxon>
        <taxon>Duplodnaviria</taxon>
        <taxon>Heunggongvirae</taxon>
        <taxon>Uroviricota</taxon>
        <taxon>Caudoviricetes</taxon>
        <taxon>Lindbergviridae</taxon>
        <taxon>Gladiolivirus</taxon>
        <taxon>Gladiolivirus maja</taxon>
    </lineage>
</organism>
<dbReference type="Proteomes" id="UP000593952">
    <property type="component" value="Segment"/>
</dbReference>
<keyword evidence="2" id="KW-1185">Reference proteome</keyword>
<sequence length="207" mass="21796">MFQQKVYRSYTSGFAGEISRDGPLRAKPGRIVSETIGTDPAASTNRISRVFGWAGEQGVQGQTLSANCPEVIVGGSNFYGVLFHPKHYVLNGTVAGGSLAASYDLPKGYEGEFADMAMLHAELFNETTAAKDINYGDLLAYVSDKTTAAQNPQKLPLGAIVSYAPGAQVPDGFTPIPNGRVINPIKALAASGPTAVVSTVTQIQLTQ</sequence>
<accession>A0A7S6R748</accession>
<gene>
    <name evidence="1" type="ORF">CPT_Maja_010</name>
</gene>
<dbReference type="EMBL" id="MT708549">
    <property type="protein sequence ID" value="QOV06230.1"/>
    <property type="molecule type" value="Genomic_DNA"/>
</dbReference>